<feature type="region of interest" description="Disordered" evidence="1">
    <location>
        <begin position="1"/>
        <end position="86"/>
    </location>
</feature>
<feature type="compositionally biased region" description="Polar residues" evidence="1">
    <location>
        <begin position="70"/>
        <end position="85"/>
    </location>
</feature>
<feature type="compositionally biased region" description="Polar residues" evidence="1">
    <location>
        <begin position="123"/>
        <end position="139"/>
    </location>
</feature>
<proteinExistence type="predicted"/>
<name>A0A4Q4LZQ8_9PLEO</name>
<dbReference type="AlphaFoldDB" id="A0A4Q4LZQ8"/>
<evidence type="ECO:0000313" key="2">
    <source>
        <dbReference type="EMBL" id="RYN31194.1"/>
    </source>
</evidence>
<dbReference type="EMBL" id="PDXA01000075">
    <property type="protein sequence ID" value="RYN31194.1"/>
    <property type="molecule type" value="Genomic_DNA"/>
</dbReference>
<evidence type="ECO:0000313" key="3">
    <source>
        <dbReference type="Proteomes" id="UP000292402"/>
    </source>
</evidence>
<organism evidence="2 3">
    <name type="scientific">Alternaria tenuissima</name>
    <dbReference type="NCBI Taxonomy" id="119927"/>
    <lineage>
        <taxon>Eukaryota</taxon>
        <taxon>Fungi</taxon>
        <taxon>Dikarya</taxon>
        <taxon>Ascomycota</taxon>
        <taxon>Pezizomycotina</taxon>
        <taxon>Dothideomycetes</taxon>
        <taxon>Pleosporomycetidae</taxon>
        <taxon>Pleosporales</taxon>
        <taxon>Pleosporineae</taxon>
        <taxon>Pleosporaceae</taxon>
        <taxon>Alternaria</taxon>
        <taxon>Alternaria sect. Alternaria</taxon>
        <taxon>Alternaria alternata complex</taxon>
    </lineage>
</organism>
<feature type="compositionally biased region" description="Polar residues" evidence="1">
    <location>
        <begin position="15"/>
        <end position="49"/>
    </location>
</feature>
<evidence type="ECO:0000256" key="1">
    <source>
        <dbReference type="SAM" id="MobiDB-lite"/>
    </source>
</evidence>
<protein>
    <submittedName>
        <fullName evidence="2">Uncharacterized protein</fullName>
    </submittedName>
</protein>
<comment type="caution">
    <text evidence="2">The sequence shown here is derived from an EMBL/GenBank/DDBJ whole genome shotgun (WGS) entry which is preliminary data.</text>
</comment>
<accession>A0A4Q4LZQ8</accession>
<dbReference type="Proteomes" id="UP000292402">
    <property type="component" value="Unassembled WGS sequence"/>
</dbReference>
<feature type="compositionally biased region" description="Basic residues" evidence="1">
    <location>
        <begin position="140"/>
        <end position="153"/>
    </location>
</feature>
<feature type="compositionally biased region" description="Polar residues" evidence="1">
    <location>
        <begin position="101"/>
        <end position="115"/>
    </location>
</feature>
<reference evidence="3" key="1">
    <citation type="journal article" date="2019" name="bioRxiv">
        <title>Genomics, evolutionary history and diagnostics of the Alternaria alternata species group including apple and Asian pear pathotypes.</title>
        <authorList>
            <person name="Armitage A.D."/>
            <person name="Cockerton H.M."/>
            <person name="Sreenivasaprasad S."/>
            <person name="Woodhall J.W."/>
            <person name="Lane C.R."/>
            <person name="Harrison R.J."/>
            <person name="Clarkson J.P."/>
        </authorList>
    </citation>
    <scope>NUCLEOTIDE SEQUENCE [LARGE SCALE GENOMIC DNA]</scope>
    <source>
        <strain evidence="3">FERA 1082</strain>
    </source>
</reference>
<sequence>MATSTRQPFGEIGSSRLQVLQSAKNRQNAISPNFTSPQGLKSIPTPSTGKRQRAPEIYEDADSENVDPSVFSSPTKKSRTANNSIDAGYVKPASFSIFTSPVKPSSASLNATPSVPSVRKALSSPSTAKSTPITNSRGSPKNKRLHAISKRRASSSPFRRVDPPSFNLSSPSLPFSIDAALSGSISTYTPKAPTVAATPASAPAAQAAPVLDDNMPKSWFFDIHEDTPEQEAANLMEHSASVLDISSDDDAATKFRNEDRGKENVPPPDFLAAANTRKRNHASSLDDGYETDILVQAPAKHPRRTRKVVQDAMDEDRKPLGDLAPSEFYAEGCDATSYVTVDAGIEKPSGLSKEFDASSVTPEKKKKKHVVVDEVPAAVEEETTTPSVSKGIVAAPAAVDVPAVEAAVEITSQSCEVPVAAS</sequence>
<gene>
    <name evidence="2" type="ORF">AA0114_g12195</name>
</gene>
<feature type="region of interest" description="Disordered" evidence="1">
    <location>
        <begin position="101"/>
        <end position="162"/>
    </location>
</feature>